<protein>
    <submittedName>
        <fullName evidence="3">Heterokaryon incompatibility protein-domain-containing protein</fullName>
    </submittedName>
</protein>
<evidence type="ECO:0000313" key="4">
    <source>
        <dbReference type="Proteomes" id="UP000813461"/>
    </source>
</evidence>
<organism evidence="3 4">
    <name type="scientific">Paraphoma chrysanthemicola</name>
    <dbReference type="NCBI Taxonomy" id="798071"/>
    <lineage>
        <taxon>Eukaryota</taxon>
        <taxon>Fungi</taxon>
        <taxon>Dikarya</taxon>
        <taxon>Ascomycota</taxon>
        <taxon>Pezizomycotina</taxon>
        <taxon>Dothideomycetes</taxon>
        <taxon>Pleosporomycetidae</taxon>
        <taxon>Pleosporales</taxon>
        <taxon>Pleosporineae</taxon>
        <taxon>Phaeosphaeriaceae</taxon>
        <taxon>Paraphoma</taxon>
    </lineage>
</organism>
<dbReference type="AlphaFoldDB" id="A0A8K0R3A2"/>
<reference evidence="3" key="1">
    <citation type="journal article" date="2021" name="Nat. Commun.">
        <title>Genetic determinants of endophytism in the Arabidopsis root mycobiome.</title>
        <authorList>
            <person name="Mesny F."/>
            <person name="Miyauchi S."/>
            <person name="Thiergart T."/>
            <person name="Pickel B."/>
            <person name="Atanasova L."/>
            <person name="Karlsson M."/>
            <person name="Huettel B."/>
            <person name="Barry K.W."/>
            <person name="Haridas S."/>
            <person name="Chen C."/>
            <person name="Bauer D."/>
            <person name="Andreopoulos W."/>
            <person name="Pangilinan J."/>
            <person name="LaButti K."/>
            <person name="Riley R."/>
            <person name="Lipzen A."/>
            <person name="Clum A."/>
            <person name="Drula E."/>
            <person name="Henrissat B."/>
            <person name="Kohler A."/>
            <person name="Grigoriev I.V."/>
            <person name="Martin F.M."/>
            <person name="Hacquard S."/>
        </authorList>
    </citation>
    <scope>NUCLEOTIDE SEQUENCE</scope>
    <source>
        <strain evidence="3">MPI-SDFR-AT-0120</strain>
    </source>
</reference>
<dbReference type="Proteomes" id="UP000813461">
    <property type="component" value="Unassembled WGS sequence"/>
</dbReference>
<comment type="caution">
    <text evidence="3">The sequence shown here is derived from an EMBL/GenBank/DDBJ whole genome shotgun (WGS) entry which is preliminary data.</text>
</comment>
<dbReference type="InterPro" id="IPR010730">
    <property type="entry name" value="HET"/>
</dbReference>
<name>A0A8K0R3A2_9PLEO</name>
<keyword evidence="4" id="KW-1185">Reference proteome</keyword>
<dbReference type="OrthoDB" id="5428863at2759"/>
<dbReference type="Pfam" id="PF06985">
    <property type="entry name" value="HET"/>
    <property type="match status" value="1"/>
</dbReference>
<evidence type="ECO:0000256" key="1">
    <source>
        <dbReference type="SAM" id="MobiDB-lite"/>
    </source>
</evidence>
<accession>A0A8K0R3A2</accession>
<sequence length="724" mass="80425">MGFTRLRRRIKNSLNYGRGEQANHVAEANSETRNLAPGTPGRYDNETTKPSDAYEHMCGRCAALPLAFEELQNAPPSSPLNQSRTNHPDTKENFVAFIDGLNPEICELCRLFDETASASDIPGRNFSLTIERCISALGASQLDVILRLTASGSGGGCGWISIIPAEVEDDASGAPDGLSISPQMPGVNWAMIKDCLRSCSTNHKEDCDRISRNWRPLPGLRVIDCTTRSVVPAPTRCKYVALSYVWGKSSDKSAASSYELPSWELMPLTIKDAIICTQALGRRYLWVDRYCIDQNDEETKHTTIQNMDQVYRVASLTIINAAGSGPNCGLPGVSAVQRLQQSTAFVRGQKFSMIPCGRTEIGQSKWSTRGWTYQEGLLARRRLIFTQSQVYFQCLKTLACEAIQTSFIVDKHGWTGKGRTGELLSQAMQPLPAFSHDRPRVHTRINEYVQRTLTYESDMLNAFMGILRQAWSLEDPTYHFWGLPFFPDSVRSDSLDSCFLNALTWCPKILAGPEFAALQRRQSFPSWSWAGWQGLSGVEMVQYQGFNSVLDGKVSFVTGRAEPIEIDDYIQLMQSSWNIYAFKPYITIVGWRTTVQLTEFVSTGVDRYTTCVNLTDTSGKMLGTADLMAAALPGTTYTSLAPGLEALCPAILFLPYNLSHQTQVQGLLLKSAGSKYERLGKVSNLIGSVTKDDTNIAQIEVITRKGKEQIVAKLECRRTMVKIL</sequence>
<proteinExistence type="predicted"/>
<evidence type="ECO:0000313" key="3">
    <source>
        <dbReference type="EMBL" id="KAH7084222.1"/>
    </source>
</evidence>
<feature type="region of interest" description="Disordered" evidence="1">
    <location>
        <begin position="14"/>
        <end position="49"/>
    </location>
</feature>
<feature type="domain" description="Heterokaryon incompatibility" evidence="2">
    <location>
        <begin position="239"/>
        <end position="375"/>
    </location>
</feature>
<gene>
    <name evidence="3" type="ORF">FB567DRAFT_528611</name>
</gene>
<dbReference type="PANTHER" id="PTHR33112:SF1">
    <property type="entry name" value="HETEROKARYON INCOMPATIBILITY DOMAIN-CONTAINING PROTEIN"/>
    <property type="match status" value="1"/>
</dbReference>
<dbReference type="PANTHER" id="PTHR33112">
    <property type="entry name" value="DOMAIN PROTEIN, PUTATIVE-RELATED"/>
    <property type="match status" value="1"/>
</dbReference>
<dbReference type="EMBL" id="JAGMVJ010000012">
    <property type="protein sequence ID" value="KAH7084222.1"/>
    <property type="molecule type" value="Genomic_DNA"/>
</dbReference>
<evidence type="ECO:0000259" key="2">
    <source>
        <dbReference type="Pfam" id="PF06985"/>
    </source>
</evidence>